<evidence type="ECO:0000256" key="3">
    <source>
        <dbReference type="ARBA" id="ARBA00022448"/>
    </source>
</evidence>
<dbReference type="EMBL" id="JAWJWE010000004">
    <property type="protein sequence ID" value="KAK6636210.1"/>
    <property type="molecule type" value="Genomic_DNA"/>
</dbReference>
<dbReference type="SUPFAM" id="SSF118215">
    <property type="entry name" value="Proton glutamate symport protein"/>
    <property type="match status" value="1"/>
</dbReference>
<comment type="caution">
    <text evidence="10">The sequence shown here is derived from an EMBL/GenBank/DDBJ whole genome shotgun (WGS) entry which is preliminary data.</text>
</comment>
<feature type="transmembrane region" description="Helical" evidence="9">
    <location>
        <begin position="280"/>
        <end position="301"/>
    </location>
</feature>
<keyword evidence="12" id="KW-1185">Reference proteome</keyword>
<comment type="subcellular location">
    <subcellularLocation>
        <location evidence="1 9">Membrane</location>
        <topology evidence="1 9">Multi-pass membrane protein</topology>
    </subcellularLocation>
</comment>
<dbReference type="InterPro" id="IPR001991">
    <property type="entry name" value="Na-dicarboxylate_symporter"/>
</dbReference>
<evidence type="ECO:0000256" key="1">
    <source>
        <dbReference type="ARBA" id="ARBA00004141"/>
    </source>
</evidence>
<evidence type="ECO:0000256" key="6">
    <source>
        <dbReference type="ARBA" id="ARBA00022989"/>
    </source>
</evidence>
<keyword evidence="4 9" id="KW-0812">Transmembrane</keyword>
<evidence type="ECO:0000256" key="7">
    <source>
        <dbReference type="ARBA" id="ARBA00023136"/>
    </source>
</evidence>
<feature type="transmembrane region" description="Helical" evidence="9">
    <location>
        <begin position="42"/>
        <end position="64"/>
    </location>
</feature>
<feature type="transmembrane region" description="Helical" evidence="9">
    <location>
        <begin position="248"/>
        <end position="273"/>
    </location>
</feature>
<dbReference type="GO" id="GO:0015175">
    <property type="term" value="F:neutral L-amino acid transmembrane transporter activity"/>
    <property type="evidence" value="ECO:0007669"/>
    <property type="project" value="TreeGrafter"/>
</dbReference>
<feature type="transmembrane region" description="Helical" evidence="9">
    <location>
        <begin position="321"/>
        <end position="346"/>
    </location>
</feature>
<dbReference type="PANTHER" id="PTHR11958:SF111">
    <property type="entry name" value="AMINO ACID TRANSPORTER"/>
    <property type="match status" value="1"/>
</dbReference>
<protein>
    <recommendedName>
        <fullName evidence="9">Amino acid transporter</fullName>
    </recommendedName>
</protein>
<feature type="transmembrane region" description="Helical" evidence="9">
    <location>
        <begin position="358"/>
        <end position="387"/>
    </location>
</feature>
<evidence type="ECO:0000256" key="5">
    <source>
        <dbReference type="ARBA" id="ARBA00022847"/>
    </source>
</evidence>
<accession>A0AAN8PKK7</accession>
<dbReference type="EMBL" id="JAWJWF010000001">
    <property type="protein sequence ID" value="KAK6640370.1"/>
    <property type="molecule type" value="Genomic_DNA"/>
</dbReference>
<dbReference type="PROSITE" id="PS00713">
    <property type="entry name" value="NA_DICARBOXYL_SYMP_1"/>
    <property type="match status" value="1"/>
</dbReference>
<dbReference type="Proteomes" id="UP001359485">
    <property type="component" value="Unassembled WGS sequence"/>
</dbReference>
<dbReference type="InterPro" id="IPR050746">
    <property type="entry name" value="DAACS"/>
</dbReference>
<dbReference type="GO" id="GO:0015501">
    <property type="term" value="F:glutamate:sodium symporter activity"/>
    <property type="evidence" value="ECO:0007669"/>
    <property type="project" value="TreeGrafter"/>
</dbReference>
<evidence type="ECO:0000313" key="13">
    <source>
        <dbReference type="Proteomes" id="UP001372834"/>
    </source>
</evidence>
<reference evidence="10 13" key="1">
    <citation type="submission" date="2023-10" db="EMBL/GenBank/DDBJ databases">
        <title>Genomes of two closely related lineages of the louse Polyplax serrata with different host specificities.</title>
        <authorList>
            <person name="Martinu J."/>
            <person name="Tarabai H."/>
            <person name="Stefka J."/>
            <person name="Hypsa V."/>
        </authorList>
    </citation>
    <scope>NUCLEOTIDE SEQUENCE [LARGE SCALE GENOMIC DNA]</scope>
    <source>
        <strain evidence="11">98ZLc_SE</strain>
        <strain evidence="10">HR10_N</strain>
    </source>
</reference>
<feature type="transmembrane region" description="Helical" evidence="9">
    <location>
        <begin position="84"/>
        <end position="104"/>
    </location>
</feature>
<keyword evidence="7 9" id="KW-0472">Membrane</keyword>
<dbReference type="InterPro" id="IPR018107">
    <property type="entry name" value="Na-dicarboxylate_symporter_CS"/>
</dbReference>
<evidence type="ECO:0000256" key="2">
    <source>
        <dbReference type="ARBA" id="ARBA00006148"/>
    </source>
</evidence>
<name>A0AAN8PKK7_POLSC</name>
<evidence type="ECO:0000256" key="8">
    <source>
        <dbReference type="ARBA" id="ARBA00023180"/>
    </source>
</evidence>
<gene>
    <name evidence="10" type="ORF">RUM43_009868</name>
    <name evidence="11" type="ORF">RUM44_012063</name>
</gene>
<dbReference type="Pfam" id="PF00375">
    <property type="entry name" value="SDF"/>
    <property type="match status" value="1"/>
</dbReference>
<dbReference type="Gene3D" id="1.10.3860.10">
    <property type="entry name" value="Sodium:dicarboxylate symporter"/>
    <property type="match status" value="1"/>
</dbReference>
<evidence type="ECO:0000313" key="10">
    <source>
        <dbReference type="EMBL" id="KAK6636210.1"/>
    </source>
</evidence>
<proteinExistence type="inferred from homology"/>
<dbReference type="AlphaFoldDB" id="A0AAN8PKK7"/>
<dbReference type="GO" id="GO:0005313">
    <property type="term" value="F:L-glutamate transmembrane transporter activity"/>
    <property type="evidence" value="ECO:0007669"/>
    <property type="project" value="TreeGrafter"/>
</dbReference>
<keyword evidence="3 9" id="KW-0813">Transport</keyword>
<organism evidence="10 13">
    <name type="scientific">Polyplax serrata</name>
    <name type="common">Common mouse louse</name>
    <dbReference type="NCBI Taxonomy" id="468196"/>
    <lineage>
        <taxon>Eukaryota</taxon>
        <taxon>Metazoa</taxon>
        <taxon>Ecdysozoa</taxon>
        <taxon>Arthropoda</taxon>
        <taxon>Hexapoda</taxon>
        <taxon>Insecta</taxon>
        <taxon>Pterygota</taxon>
        <taxon>Neoptera</taxon>
        <taxon>Paraneoptera</taxon>
        <taxon>Psocodea</taxon>
        <taxon>Troctomorpha</taxon>
        <taxon>Phthiraptera</taxon>
        <taxon>Anoplura</taxon>
        <taxon>Polyplacidae</taxon>
        <taxon>Polyplax</taxon>
    </lineage>
</organism>
<evidence type="ECO:0000313" key="11">
    <source>
        <dbReference type="EMBL" id="KAK6640370.1"/>
    </source>
</evidence>
<keyword evidence="6 9" id="KW-1133">Transmembrane helix</keyword>
<dbReference type="InterPro" id="IPR036458">
    <property type="entry name" value="Na:dicarbo_symporter_sf"/>
</dbReference>
<dbReference type="PANTHER" id="PTHR11958">
    <property type="entry name" value="SODIUM/DICARBOXYLATE SYMPORTER-RELATED"/>
    <property type="match status" value="1"/>
</dbReference>
<evidence type="ECO:0000256" key="4">
    <source>
        <dbReference type="ARBA" id="ARBA00022692"/>
    </source>
</evidence>
<evidence type="ECO:0000256" key="9">
    <source>
        <dbReference type="RuleBase" id="RU361216"/>
    </source>
</evidence>
<sequence>MDVIPESPTKIPGTRLEMSSDSNLDIQISEKNFFLQLLKDNLLLVVTLTGVVCGAVVGLILRNFDLTEDSILLISYPGEIFMRILKLIILPLIVSSLISCTASLNAKLNGKIAVKTLTYFLLTSLFNACLGIALAVALHPGSQDAKTVVSSVSESRVVNVLDNFLDIGRNMFPDNIFQAFFQQTHTVHVPVKETERNGTLLNGTESVVPVKMTRTLRPRLTPIGICSVICGKILSVDDLGIVVAQLGWFVFTVVLGLVLYQVIALQLLYFIIIRRNPFTFYWDLAPAMLTAFATASTAAALPVTFQCMDEKLKIDQRISRFVLPIGCSINMDGTALFLSSATIFISQLNSMTLSASDLITVGLVSTAASMSSASVPSAALVLMLMILTSIGCPVEDVSLLFAVDWLVDRCRTVNNMLGDCYASAVVEHYSKDELMASERLPLHQTAKDVRSEKKVFQNNGPVGLDMPKGVSNGTFCN</sequence>
<dbReference type="GO" id="GO:0005886">
    <property type="term" value="C:plasma membrane"/>
    <property type="evidence" value="ECO:0007669"/>
    <property type="project" value="TreeGrafter"/>
</dbReference>
<evidence type="ECO:0000313" key="12">
    <source>
        <dbReference type="Proteomes" id="UP001359485"/>
    </source>
</evidence>
<feature type="transmembrane region" description="Helical" evidence="9">
    <location>
        <begin position="116"/>
        <end position="138"/>
    </location>
</feature>
<comment type="similarity">
    <text evidence="2 9">Belongs to the dicarboxylate/amino acid:cation symporter (DAACS) (TC 2.A.23) family.</text>
</comment>
<dbReference type="Proteomes" id="UP001372834">
    <property type="component" value="Unassembled WGS sequence"/>
</dbReference>
<dbReference type="PRINTS" id="PR00173">
    <property type="entry name" value="EDTRNSPORT"/>
</dbReference>
<keyword evidence="5 9" id="KW-0769">Symport</keyword>
<keyword evidence="8" id="KW-0325">Glycoprotein</keyword>